<dbReference type="InterPro" id="IPR036412">
    <property type="entry name" value="HAD-like_sf"/>
</dbReference>
<proteinExistence type="predicted"/>
<dbReference type="HOGENOM" id="CLU_020262_5_1_1"/>
<protein>
    <recommendedName>
        <fullName evidence="2">FCP1 homology domain-containing protein</fullName>
    </recommendedName>
</protein>
<dbReference type="STRING" id="764103.G7EAW0"/>
<dbReference type="GO" id="GO:0016791">
    <property type="term" value="F:phosphatase activity"/>
    <property type="evidence" value="ECO:0007669"/>
    <property type="project" value="InterPro"/>
</dbReference>
<evidence type="ECO:0000256" key="1">
    <source>
        <dbReference type="SAM" id="MobiDB-lite"/>
    </source>
</evidence>
<dbReference type="InterPro" id="IPR004274">
    <property type="entry name" value="FCP1_dom"/>
</dbReference>
<dbReference type="Gene3D" id="3.40.50.1000">
    <property type="entry name" value="HAD superfamily/HAD-like"/>
    <property type="match status" value="1"/>
</dbReference>
<dbReference type="InParanoid" id="G7EAW0"/>
<feature type="compositionally biased region" description="Low complexity" evidence="1">
    <location>
        <begin position="21"/>
        <end position="39"/>
    </location>
</feature>
<gene>
    <name evidence="3" type="primary">Mo06673</name>
    <name evidence="3" type="ORF">E5Q_06673</name>
</gene>
<feature type="compositionally biased region" description="Polar residues" evidence="1">
    <location>
        <begin position="1"/>
        <end position="12"/>
    </location>
</feature>
<dbReference type="eggNOG" id="KOG1605">
    <property type="taxonomic scope" value="Eukaryota"/>
</dbReference>
<dbReference type="SUPFAM" id="SSF56784">
    <property type="entry name" value="HAD-like"/>
    <property type="match status" value="1"/>
</dbReference>
<evidence type="ECO:0000313" key="4">
    <source>
        <dbReference type="Proteomes" id="UP000009131"/>
    </source>
</evidence>
<dbReference type="CDD" id="cd07521">
    <property type="entry name" value="HAD_FCP1-like"/>
    <property type="match status" value="1"/>
</dbReference>
<dbReference type="EMBL" id="BABT02000252">
    <property type="protein sequence ID" value="GAA99970.1"/>
    <property type="molecule type" value="Genomic_DNA"/>
</dbReference>
<accession>G7EAW0</accession>
<reference evidence="3 4" key="2">
    <citation type="journal article" date="2012" name="Open Biol.">
        <title>Characteristics of nucleosomes and linker DNA regions on the genome of the basidiomycete Mixia osmundae revealed by mono- and dinucleosome mapping.</title>
        <authorList>
            <person name="Nishida H."/>
            <person name="Kondo S."/>
            <person name="Matsumoto T."/>
            <person name="Suzuki Y."/>
            <person name="Yoshikawa H."/>
            <person name="Taylor T.D."/>
            <person name="Sugiyama J."/>
        </authorList>
    </citation>
    <scope>NUCLEOTIDE SEQUENCE [LARGE SCALE GENOMIC DNA]</scope>
    <source>
        <strain evidence="4">CBS 9802 / IAM 14324 / JCM 22182 / KY 12970</strain>
    </source>
</reference>
<dbReference type="InterPro" id="IPR011948">
    <property type="entry name" value="Dullard_phosphatase"/>
</dbReference>
<dbReference type="OrthoDB" id="277011at2759"/>
<dbReference type="PROSITE" id="PS50969">
    <property type="entry name" value="FCP1"/>
    <property type="match status" value="1"/>
</dbReference>
<dbReference type="SMART" id="SM00577">
    <property type="entry name" value="CPDc"/>
    <property type="match status" value="1"/>
</dbReference>
<feature type="region of interest" description="Disordered" evidence="1">
    <location>
        <begin position="295"/>
        <end position="337"/>
    </location>
</feature>
<feature type="region of interest" description="Disordered" evidence="1">
    <location>
        <begin position="1"/>
        <end position="93"/>
    </location>
</feature>
<evidence type="ECO:0000313" key="3">
    <source>
        <dbReference type="EMBL" id="GAA99970.1"/>
    </source>
</evidence>
<dbReference type="PANTHER" id="PTHR12210">
    <property type="entry name" value="DULLARD PROTEIN PHOSPHATASE"/>
    <property type="match status" value="1"/>
</dbReference>
<feature type="compositionally biased region" description="Basic and acidic residues" evidence="1">
    <location>
        <begin position="111"/>
        <end position="123"/>
    </location>
</feature>
<dbReference type="AlphaFoldDB" id="G7EAW0"/>
<dbReference type="NCBIfam" id="TIGR02251">
    <property type="entry name" value="HIF-SF_euk"/>
    <property type="match status" value="1"/>
</dbReference>
<dbReference type="InterPro" id="IPR050365">
    <property type="entry name" value="TIM50"/>
</dbReference>
<comment type="caution">
    <text evidence="3">The sequence shown here is derived from an EMBL/GenBank/DDBJ whole genome shotgun (WGS) entry which is preliminary data.</text>
</comment>
<feature type="region of interest" description="Disordered" evidence="1">
    <location>
        <begin position="106"/>
        <end position="167"/>
    </location>
</feature>
<keyword evidence="4" id="KW-1185">Reference proteome</keyword>
<dbReference type="Pfam" id="PF03031">
    <property type="entry name" value="NIF"/>
    <property type="match status" value="1"/>
</dbReference>
<sequence>MNSLNYLSNLWSPPQARAGDTTVPSSATSSAVSSGASTPTRDRPREGPAKPAAPSSSHGPERYPIVYPEASTSRLPDDGHGVQHDAAPGPENEESINASLAALAATQQASLDRRDGQRRHDAGHIPPLLIRSRSSNRSIRRRSLRRRRSARDAPSRSGSSTPTDAAAHVTRTLPVRIGVALYMLFRRLLGLLGIRTTRRKLASLHTVDVVDLDARRQEKHTIPAQAEEVITEPPPPSYDVAIGRAQVSLVSRYMPFSFPKPRDRSSETSHDSEQPAQHHVLYSWNYLPTLGRRRRSPSTVSSLSSASGAVHEVDDDDSDERVSKVAPAESQQPMPSRLKSTALTVLARPKTLVLDLDETLIHSTSRLPLGQSTAGWGGNNGLKVRVVEVVLDGKSVVYHVYKRPWVDFFLRKVSTWYTVVIFTASMQEYADPVIDWLDQGRGLIDGRLFRESCMYTGGSYVKDLSIVDADLAKVCLVDNSPISYAKNPSNGIPIEGWINDPSDEALLDLLPMLDSLRFSNDVRRILGLRGFSVK</sequence>
<feature type="domain" description="FCP1 homology" evidence="2">
    <location>
        <begin position="345"/>
        <end position="516"/>
    </location>
</feature>
<dbReference type="FunFam" id="3.40.50.1000:FF:000270">
    <property type="entry name" value="Nuclear envelope-endoplasmic reticulum network protein"/>
    <property type="match status" value="1"/>
</dbReference>
<feature type="compositionally biased region" description="Low complexity" evidence="1">
    <location>
        <begin position="297"/>
        <end position="307"/>
    </location>
</feature>
<organism evidence="3 4">
    <name type="scientific">Mixia osmundae (strain CBS 9802 / IAM 14324 / JCM 22182 / KY 12970)</name>
    <dbReference type="NCBI Taxonomy" id="764103"/>
    <lineage>
        <taxon>Eukaryota</taxon>
        <taxon>Fungi</taxon>
        <taxon>Dikarya</taxon>
        <taxon>Basidiomycota</taxon>
        <taxon>Pucciniomycotina</taxon>
        <taxon>Mixiomycetes</taxon>
        <taxon>Mixiales</taxon>
        <taxon>Mixiaceae</taxon>
        <taxon>Mixia</taxon>
    </lineage>
</organism>
<feature type="compositionally biased region" description="Basic residues" evidence="1">
    <location>
        <begin position="138"/>
        <end position="149"/>
    </location>
</feature>
<dbReference type="Proteomes" id="UP000009131">
    <property type="component" value="Unassembled WGS sequence"/>
</dbReference>
<dbReference type="InterPro" id="IPR023214">
    <property type="entry name" value="HAD_sf"/>
</dbReference>
<evidence type="ECO:0000259" key="2">
    <source>
        <dbReference type="PROSITE" id="PS50969"/>
    </source>
</evidence>
<name>G7EAW0_MIXOS</name>
<dbReference type="RefSeq" id="XP_014565540.1">
    <property type="nucleotide sequence ID" value="XM_014710054.1"/>
</dbReference>
<reference evidence="3 4" key="1">
    <citation type="journal article" date="2011" name="J. Gen. Appl. Microbiol.">
        <title>Draft genome sequencing of the enigmatic basidiomycete Mixia osmundae.</title>
        <authorList>
            <person name="Nishida H."/>
            <person name="Nagatsuka Y."/>
            <person name="Sugiyama J."/>
        </authorList>
    </citation>
    <scope>NUCLEOTIDE SEQUENCE [LARGE SCALE GENOMIC DNA]</scope>
    <source>
        <strain evidence="4">CBS 9802 / IAM 14324 / JCM 22182 / KY 12970</strain>
    </source>
</reference>